<dbReference type="GO" id="GO:0000981">
    <property type="term" value="F:DNA-binding transcription factor activity, RNA polymerase II-specific"/>
    <property type="evidence" value="ECO:0007669"/>
    <property type="project" value="InterPro"/>
</dbReference>
<feature type="domain" description="Zn(2)-C6 fungal-type" evidence="2">
    <location>
        <begin position="65"/>
        <end position="84"/>
    </location>
</feature>
<feature type="compositionally biased region" description="Low complexity" evidence="1">
    <location>
        <begin position="88"/>
        <end position="99"/>
    </location>
</feature>
<feature type="region of interest" description="Disordered" evidence="1">
    <location>
        <begin position="22"/>
        <end position="59"/>
    </location>
</feature>
<evidence type="ECO:0000256" key="1">
    <source>
        <dbReference type="SAM" id="MobiDB-lite"/>
    </source>
</evidence>
<feature type="non-terminal residue" evidence="3">
    <location>
        <position position="1"/>
    </location>
</feature>
<dbReference type="EMBL" id="PYSW02000031">
    <property type="protein sequence ID" value="KAG2378665.1"/>
    <property type="molecule type" value="Genomic_DNA"/>
</dbReference>
<gene>
    <name evidence="3" type="ORF">C9374_007813</name>
</gene>
<dbReference type="CDD" id="cd00067">
    <property type="entry name" value="GAL4"/>
    <property type="match status" value="1"/>
</dbReference>
<dbReference type="RefSeq" id="XP_044545927.1">
    <property type="nucleotide sequence ID" value="XM_044697820.1"/>
</dbReference>
<sequence>AGIESLQNGLIDLVNEQQQQIQQLHQMQTDHDVTPTTTTQEHRNDSGSDHDEGHELPGGDFHSIACQPCRRLHRKCDKKLPSCSEYAPSEQLPSSSSSPHESHSSPTATNGKSTKLSLVRKSTHPYTEINQSLLDGVVKRRTLDMFFDKMHGIGCGILSKEKVEKLALEYLANPEDDASSPYDNVNYKTHSMKNGVRCLLYSMQALCEQQMGFRETSQLAYREARKSLGSAFDDLDNFYIKVSYSLLSSYLAGEGDDATAKFYLNALNYAIQNTSTNYMSEGCQSISDEDEMTSLIALMNKNSLCCRYTDIHDLKIWDGFDTIYRLKTRKQSPYELDKLLQKGVTPDDVPMLLKLISLLNNVIEGYAHANSFSASQIQFTLLLKDIVCFGAEIVVYLSIGIDEGETVENLANKIINLTERESFAFLPVAMTHFVSLAAYIHGKMFPKIESIIGTKMKQGRAFHAILMTNMKEIILKW</sequence>
<evidence type="ECO:0000259" key="2">
    <source>
        <dbReference type="Pfam" id="PF00172"/>
    </source>
</evidence>
<dbReference type="InterPro" id="IPR001138">
    <property type="entry name" value="Zn2Cys6_DnaBD"/>
</dbReference>
<evidence type="ECO:0000313" key="3">
    <source>
        <dbReference type="EMBL" id="KAG2378665.1"/>
    </source>
</evidence>
<accession>A0AA88GKY0</accession>
<dbReference type="AlphaFoldDB" id="A0AA88GKY0"/>
<reference evidence="3 4" key="1">
    <citation type="journal article" date="2018" name="BMC Genomics">
        <title>The genome of Naegleria lovaniensis, the basis for a comparative approach to unravel pathogenicity factors of the human pathogenic amoeba N. fowleri.</title>
        <authorList>
            <person name="Liechti N."/>
            <person name="Schurch N."/>
            <person name="Bruggmann R."/>
            <person name="Wittwer M."/>
        </authorList>
    </citation>
    <scope>NUCLEOTIDE SEQUENCE [LARGE SCALE GENOMIC DNA]</scope>
    <source>
        <strain evidence="3 4">ATCC 30569</strain>
    </source>
</reference>
<protein>
    <recommendedName>
        <fullName evidence="2">Zn(2)-C6 fungal-type domain-containing protein</fullName>
    </recommendedName>
</protein>
<organism evidence="3 4">
    <name type="scientific">Naegleria lovaniensis</name>
    <name type="common">Amoeba</name>
    <dbReference type="NCBI Taxonomy" id="51637"/>
    <lineage>
        <taxon>Eukaryota</taxon>
        <taxon>Discoba</taxon>
        <taxon>Heterolobosea</taxon>
        <taxon>Tetramitia</taxon>
        <taxon>Eutetramitia</taxon>
        <taxon>Vahlkampfiidae</taxon>
        <taxon>Naegleria</taxon>
    </lineage>
</organism>
<dbReference type="SUPFAM" id="SSF57701">
    <property type="entry name" value="Zn2/Cys6 DNA-binding domain"/>
    <property type="match status" value="1"/>
</dbReference>
<keyword evidence="4" id="KW-1185">Reference proteome</keyword>
<dbReference type="GO" id="GO:0008270">
    <property type="term" value="F:zinc ion binding"/>
    <property type="evidence" value="ECO:0007669"/>
    <property type="project" value="InterPro"/>
</dbReference>
<comment type="caution">
    <text evidence="3">The sequence shown here is derived from an EMBL/GenBank/DDBJ whole genome shotgun (WGS) entry which is preliminary data.</text>
</comment>
<feature type="compositionally biased region" description="Basic and acidic residues" evidence="1">
    <location>
        <begin position="40"/>
        <end position="57"/>
    </location>
</feature>
<dbReference type="GeneID" id="68100267"/>
<name>A0AA88GKY0_NAELO</name>
<dbReference type="Proteomes" id="UP000816034">
    <property type="component" value="Unassembled WGS sequence"/>
</dbReference>
<proteinExistence type="predicted"/>
<dbReference type="InterPro" id="IPR036864">
    <property type="entry name" value="Zn2-C6_fun-type_DNA-bd_sf"/>
</dbReference>
<feature type="region of interest" description="Disordered" evidence="1">
    <location>
        <begin position="84"/>
        <end position="115"/>
    </location>
</feature>
<evidence type="ECO:0000313" key="4">
    <source>
        <dbReference type="Proteomes" id="UP000816034"/>
    </source>
</evidence>
<dbReference type="Pfam" id="PF00172">
    <property type="entry name" value="Zn_clus"/>
    <property type="match status" value="1"/>
</dbReference>